<feature type="compositionally biased region" description="Polar residues" evidence="1">
    <location>
        <begin position="172"/>
        <end position="186"/>
    </location>
</feature>
<sequence length="212" mass="22275">MSGAIGQVEHSRPPLAIASSLGRSTSRLVYGQTWTDHATLTANDGVRNGWGVYRNLGYTFTDSNLTPGAVLRYRVMAVNGAGRGAPSARVNGVAGTYPGAPENVKMTVSWGLVALNWDQPKSIGGTPVTQSKIEVWKEKSPFAAPGGDGYWWPLATIPGGSGSRPPSRAASHATTSPPAWRGSTWTSAVRSLESGTASSPSTPWEIAVRRIG</sequence>
<dbReference type="AlphaFoldDB" id="A0A0K1QA40"/>
<dbReference type="OrthoDB" id="5241356at2"/>
<dbReference type="InterPro" id="IPR036116">
    <property type="entry name" value="FN3_sf"/>
</dbReference>
<evidence type="ECO:0008006" key="4">
    <source>
        <dbReference type="Google" id="ProtNLM"/>
    </source>
</evidence>
<dbReference type="Gene3D" id="2.60.40.10">
    <property type="entry name" value="Immunoglobulins"/>
    <property type="match status" value="1"/>
</dbReference>
<dbReference type="InterPro" id="IPR013783">
    <property type="entry name" value="Ig-like_fold"/>
</dbReference>
<proteinExistence type="predicted"/>
<dbReference type="Proteomes" id="UP000064967">
    <property type="component" value="Chromosome"/>
</dbReference>
<evidence type="ECO:0000313" key="3">
    <source>
        <dbReference type="Proteomes" id="UP000064967"/>
    </source>
</evidence>
<dbReference type="SUPFAM" id="SSF49265">
    <property type="entry name" value="Fibronectin type III"/>
    <property type="match status" value="1"/>
</dbReference>
<name>A0A0K1QA40_9BACT</name>
<evidence type="ECO:0000256" key="1">
    <source>
        <dbReference type="SAM" id="MobiDB-lite"/>
    </source>
</evidence>
<reference evidence="2 3" key="1">
    <citation type="submission" date="2015-08" db="EMBL/GenBank/DDBJ databases">
        <authorList>
            <person name="Babu N.S."/>
            <person name="Beckwith C.J."/>
            <person name="Beseler K.G."/>
            <person name="Brison A."/>
            <person name="Carone J.V."/>
            <person name="Caskin T.P."/>
            <person name="Diamond M."/>
            <person name="Durham M.E."/>
            <person name="Foxe J.M."/>
            <person name="Go M."/>
            <person name="Henderson B.A."/>
            <person name="Jones I.B."/>
            <person name="McGettigan J.A."/>
            <person name="Micheletti S.J."/>
            <person name="Nasrallah M.E."/>
            <person name="Ortiz D."/>
            <person name="Piller C.R."/>
            <person name="Privatt S.R."/>
            <person name="Schneider S.L."/>
            <person name="Sharp S."/>
            <person name="Smith T.C."/>
            <person name="Stanton J.D."/>
            <person name="Ullery H.E."/>
            <person name="Wilson R.J."/>
            <person name="Serrano M.G."/>
            <person name="Buck G."/>
            <person name="Lee V."/>
            <person name="Wang Y."/>
            <person name="Carvalho R."/>
            <person name="Voegtly L."/>
            <person name="Shi R."/>
            <person name="Duckworth R."/>
            <person name="Johnson A."/>
            <person name="Loviza R."/>
            <person name="Walstead R."/>
            <person name="Shah Z."/>
            <person name="Kiflezghi M."/>
            <person name="Wade K."/>
            <person name="Ball S.L."/>
            <person name="Bradley K.W."/>
            <person name="Asai D.J."/>
            <person name="Bowman C.A."/>
            <person name="Russell D.A."/>
            <person name="Pope W.H."/>
            <person name="Jacobs-Sera D."/>
            <person name="Hendrix R.W."/>
            <person name="Hatfull G.F."/>
        </authorList>
    </citation>
    <scope>NUCLEOTIDE SEQUENCE [LARGE SCALE GENOMIC DNA]</scope>
    <source>
        <strain evidence="2 3">DSM 27648</strain>
    </source>
</reference>
<gene>
    <name evidence="2" type="ORF">AKJ09_09272</name>
</gene>
<dbReference type="STRING" id="1391654.AKJ09_09272"/>
<dbReference type="CDD" id="cd00063">
    <property type="entry name" value="FN3"/>
    <property type="match status" value="1"/>
</dbReference>
<dbReference type="InterPro" id="IPR003961">
    <property type="entry name" value="FN3_dom"/>
</dbReference>
<dbReference type="EMBL" id="CP012333">
    <property type="protein sequence ID" value="AKV02609.1"/>
    <property type="molecule type" value="Genomic_DNA"/>
</dbReference>
<dbReference type="KEGG" id="llu:AKJ09_09272"/>
<dbReference type="RefSeq" id="WP_146653504.1">
    <property type="nucleotide sequence ID" value="NZ_CP012333.1"/>
</dbReference>
<protein>
    <recommendedName>
        <fullName evidence="4">Fibronectin type-III domain-containing protein</fullName>
    </recommendedName>
</protein>
<evidence type="ECO:0000313" key="2">
    <source>
        <dbReference type="EMBL" id="AKV02609.1"/>
    </source>
</evidence>
<feature type="region of interest" description="Disordered" evidence="1">
    <location>
        <begin position="161"/>
        <end position="186"/>
    </location>
</feature>
<organism evidence="2 3">
    <name type="scientific">Labilithrix luteola</name>
    <dbReference type="NCBI Taxonomy" id="1391654"/>
    <lineage>
        <taxon>Bacteria</taxon>
        <taxon>Pseudomonadati</taxon>
        <taxon>Myxococcota</taxon>
        <taxon>Polyangia</taxon>
        <taxon>Polyangiales</taxon>
        <taxon>Labilitrichaceae</taxon>
        <taxon>Labilithrix</taxon>
    </lineage>
</organism>
<keyword evidence="3" id="KW-1185">Reference proteome</keyword>
<accession>A0A0K1QA40</accession>